<dbReference type="RefSeq" id="WP_343959447.1">
    <property type="nucleotide sequence ID" value="NZ_BAAAKZ010000003.1"/>
</dbReference>
<protein>
    <recommendedName>
        <fullName evidence="4">SPW repeat-containing protein</fullName>
    </recommendedName>
</protein>
<comment type="caution">
    <text evidence="2">The sequence shown here is derived from an EMBL/GenBank/DDBJ whole genome shotgun (WGS) entry which is preliminary data.</text>
</comment>
<evidence type="ECO:0000313" key="2">
    <source>
        <dbReference type="EMBL" id="MFD1200856.1"/>
    </source>
</evidence>
<proteinExistence type="predicted"/>
<keyword evidence="3" id="KW-1185">Reference proteome</keyword>
<accession>A0ABW3TJD2</accession>
<keyword evidence="1" id="KW-1133">Transmembrane helix</keyword>
<name>A0ABW3TJD2_9MICO</name>
<gene>
    <name evidence="2" type="ORF">ACFQ3U_02975</name>
</gene>
<dbReference type="Proteomes" id="UP001597181">
    <property type="component" value="Unassembled WGS sequence"/>
</dbReference>
<reference evidence="3" key="1">
    <citation type="journal article" date="2019" name="Int. J. Syst. Evol. Microbiol.">
        <title>The Global Catalogue of Microorganisms (GCM) 10K type strain sequencing project: providing services to taxonomists for standard genome sequencing and annotation.</title>
        <authorList>
            <consortium name="The Broad Institute Genomics Platform"/>
            <consortium name="The Broad Institute Genome Sequencing Center for Infectious Disease"/>
            <person name="Wu L."/>
            <person name="Ma J."/>
        </authorList>
    </citation>
    <scope>NUCLEOTIDE SEQUENCE [LARGE SCALE GENOMIC DNA]</scope>
    <source>
        <strain evidence="3">CCUG 50213</strain>
    </source>
</reference>
<keyword evidence="1" id="KW-0472">Membrane</keyword>
<evidence type="ECO:0000313" key="3">
    <source>
        <dbReference type="Proteomes" id="UP001597181"/>
    </source>
</evidence>
<dbReference type="EMBL" id="JBHTLY010000001">
    <property type="protein sequence ID" value="MFD1200856.1"/>
    <property type="molecule type" value="Genomic_DNA"/>
</dbReference>
<keyword evidence="1" id="KW-0812">Transmembrane</keyword>
<feature type="transmembrane region" description="Helical" evidence="1">
    <location>
        <begin position="12"/>
        <end position="29"/>
    </location>
</feature>
<feature type="transmembrane region" description="Helical" evidence="1">
    <location>
        <begin position="35"/>
        <end position="51"/>
    </location>
</feature>
<evidence type="ECO:0008006" key="4">
    <source>
        <dbReference type="Google" id="ProtNLM"/>
    </source>
</evidence>
<evidence type="ECO:0000256" key="1">
    <source>
        <dbReference type="SAM" id="Phobius"/>
    </source>
</evidence>
<sequence>MAERDNKRPNWWAGAIGFAFILPIAWLSFDNAASALIMAGAVGGVALFLFPRQQR</sequence>
<organism evidence="2 3">
    <name type="scientific">Leucobacter albus</name>
    <dbReference type="NCBI Taxonomy" id="272210"/>
    <lineage>
        <taxon>Bacteria</taxon>
        <taxon>Bacillati</taxon>
        <taxon>Actinomycetota</taxon>
        <taxon>Actinomycetes</taxon>
        <taxon>Micrococcales</taxon>
        <taxon>Microbacteriaceae</taxon>
        <taxon>Leucobacter</taxon>
    </lineage>
</organism>